<keyword evidence="4" id="KW-0493">Microtubule</keyword>
<comment type="subcellular location">
    <subcellularLocation>
        <location evidence="1">Cytoplasm</location>
        <location evidence="1">Cytoskeleton</location>
    </subcellularLocation>
</comment>
<evidence type="ECO:0000256" key="8">
    <source>
        <dbReference type="SAM" id="MobiDB-lite"/>
    </source>
</evidence>
<dbReference type="GO" id="GO:0008017">
    <property type="term" value="F:microtubule binding"/>
    <property type="evidence" value="ECO:0007669"/>
    <property type="project" value="InterPro"/>
</dbReference>
<comment type="similarity">
    <text evidence="2">Belongs to the MAP70 family.</text>
</comment>
<dbReference type="AlphaFoldDB" id="A0AAV7HHR0"/>
<evidence type="ECO:0000256" key="3">
    <source>
        <dbReference type="ARBA" id="ARBA00022490"/>
    </source>
</evidence>
<keyword evidence="10" id="KW-1185">Reference proteome</keyword>
<evidence type="ECO:0000313" key="9">
    <source>
        <dbReference type="EMBL" id="KAH0467827.1"/>
    </source>
</evidence>
<name>A0AAV7HHR0_DENCH</name>
<feature type="coiled-coil region" evidence="7">
    <location>
        <begin position="704"/>
        <end position="863"/>
    </location>
</feature>
<accession>A0AAV7HHR0</accession>
<dbReference type="Pfam" id="PF07058">
    <property type="entry name" value="MAP70"/>
    <property type="match status" value="2"/>
</dbReference>
<feature type="region of interest" description="Disordered" evidence="8">
    <location>
        <begin position="621"/>
        <end position="670"/>
    </location>
</feature>
<feature type="compositionally biased region" description="Polar residues" evidence="8">
    <location>
        <begin position="931"/>
        <end position="948"/>
    </location>
</feature>
<keyword evidence="6" id="KW-0206">Cytoskeleton</keyword>
<organism evidence="9 10">
    <name type="scientific">Dendrobium chrysotoxum</name>
    <name type="common">Orchid</name>
    <dbReference type="NCBI Taxonomy" id="161865"/>
    <lineage>
        <taxon>Eukaryota</taxon>
        <taxon>Viridiplantae</taxon>
        <taxon>Streptophyta</taxon>
        <taxon>Embryophyta</taxon>
        <taxon>Tracheophyta</taxon>
        <taxon>Spermatophyta</taxon>
        <taxon>Magnoliopsida</taxon>
        <taxon>Liliopsida</taxon>
        <taxon>Asparagales</taxon>
        <taxon>Orchidaceae</taxon>
        <taxon>Epidendroideae</taxon>
        <taxon>Malaxideae</taxon>
        <taxon>Dendrobiinae</taxon>
        <taxon>Dendrobium</taxon>
    </lineage>
</organism>
<reference evidence="9 10" key="1">
    <citation type="journal article" date="2021" name="Hortic Res">
        <title>Chromosome-scale assembly of the Dendrobium chrysotoxum genome enhances the understanding of orchid evolution.</title>
        <authorList>
            <person name="Zhang Y."/>
            <person name="Zhang G.Q."/>
            <person name="Zhang D."/>
            <person name="Liu X.D."/>
            <person name="Xu X.Y."/>
            <person name="Sun W.H."/>
            <person name="Yu X."/>
            <person name="Zhu X."/>
            <person name="Wang Z.W."/>
            <person name="Zhao X."/>
            <person name="Zhong W.Y."/>
            <person name="Chen H."/>
            <person name="Yin W.L."/>
            <person name="Huang T."/>
            <person name="Niu S.C."/>
            <person name="Liu Z.J."/>
        </authorList>
    </citation>
    <scope>NUCLEOTIDE SEQUENCE [LARGE SCALE GENOMIC DNA]</scope>
    <source>
        <strain evidence="9">Lindl</strain>
    </source>
</reference>
<evidence type="ECO:0000256" key="2">
    <source>
        <dbReference type="ARBA" id="ARBA00008825"/>
    </source>
</evidence>
<dbReference type="GO" id="GO:0007010">
    <property type="term" value="P:cytoskeleton organization"/>
    <property type="evidence" value="ECO:0007669"/>
    <property type="project" value="InterPro"/>
</dbReference>
<dbReference type="PANTHER" id="PTHR31246:SF5">
    <property type="entry name" value="MICROTUBULE-ASSOCIATED PROTEIN 70-5"/>
    <property type="match status" value="1"/>
</dbReference>
<evidence type="ECO:0000256" key="6">
    <source>
        <dbReference type="ARBA" id="ARBA00023212"/>
    </source>
</evidence>
<dbReference type="InterPro" id="IPR009768">
    <property type="entry name" value="MAP70"/>
</dbReference>
<evidence type="ECO:0000256" key="5">
    <source>
        <dbReference type="ARBA" id="ARBA00023054"/>
    </source>
</evidence>
<gene>
    <name evidence="9" type="ORF">IEQ34_002860</name>
</gene>
<protein>
    <submittedName>
        <fullName evidence="9">Uncharacterized protein</fullName>
    </submittedName>
</protein>
<feature type="coiled-coil region" evidence="7">
    <location>
        <begin position="431"/>
        <end position="507"/>
    </location>
</feature>
<proteinExistence type="inferred from homology"/>
<evidence type="ECO:0000256" key="7">
    <source>
        <dbReference type="SAM" id="Coils"/>
    </source>
</evidence>
<feature type="compositionally biased region" description="Basic and acidic residues" evidence="8">
    <location>
        <begin position="621"/>
        <end position="643"/>
    </location>
</feature>
<feature type="coiled-coil region" evidence="7">
    <location>
        <begin position="327"/>
        <end position="392"/>
    </location>
</feature>
<evidence type="ECO:0000313" key="10">
    <source>
        <dbReference type="Proteomes" id="UP000775213"/>
    </source>
</evidence>
<feature type="compositionally biased region" description="Basic and acidic residues" evidence="8">
    <location>
        <begin position="990"/>
        <end position="999"/>
    </location>
</feature>
<sequence length="1136" mass="128932">MVGWDPGAAPTTRQVNSENLLSSFAADRENTYARTLLRVVGWDPGAAPTMRKGSPYKMQTISKKDARPGNDSAPRNCTNKRQSMLSNARAWEAYNNTTILYEHLKTHKPSRPIIKRIHQQGHKVYETRSSVSRLVLALMTTVSLDKIYSLSLFLSLTHSLPFQIRLSSNEFDEELPLFCVGKQGNLKQGKTEEMGSLGDSGGKELILNTSSPILIELTRLENLLRDKERELATAQNEIKALKGSEFLKDKAVLELSSGLRKLEQKLENAEKQIEDKNLEIKKLIGEKKAALSAQFAAETTLRRIHANLKEEDAVSVGTLTAPLEAEIKMYKNEISALQEDRKASSRLLKSKELALVEAEKNLNAALERALMVENLQNQNLELKKRVEICLEEKKFQEKINHQKVIEVEKLSQTIQELEEFILVGGKAANAVRDYQRQVAELNEVRKTLERELAKTKISANRVATVVANEWKDEGDKVMPVKQWLEERKFLQGEIQRLKDKLVISERSAKAEAQLKDKFKLRLRTLEDCFKQVSASSIIKTTNSSQNIILSSSNNAQQKRSMSQPRAAFAAASKLLVKQQSNSATRSSDSAKTLLRSNSLKGNFISTENVIRKNLQTSRSKFYDESGKENVAKRSNIDDHEHVGDSIPQENDDSEDPTNEHHGIESNNENQQDFCEDMVSGFLYDRLQKEVIILRKLQEEKDEVLNAKDDDIKLLQRKVDALTKAMDVEAKIMRRAVAAREKEVLQKSEDNKQKIRAANMVIEVEKLSQTIQELEECILVGGKAANAVHDYQRQVAELNEVRKTLERELAKTKISANRVATVVANEWKDEGDKVMPVKQWLEERKFLQGEIQRLKDKLVISERSAKAEAQLKDKFKLRLRTLEDCFKQVSASSIIKTTNSNQNIILSSSNNAQQKRSMSQPRAAFAAASKLSVKQQSNSATRSSDSAKTLLRSNSLKGNFISTENVIRKSLRTSRSKFYDESGKVNVAKRHNIDDHEHVGDSIPQENDDSEDPTNEHHGIESNTENQQDFCEDMVSGFLYDRLQKEVIILRKLQEEKDEVLNAKDDDIKLLQRKVDALTKAMDVEAKIMRRAVAAREKEVLQKSEDNKQKIRAANMVRSMKKKQLKILLCYKNQYEI</sequence>
<feature type="region of interest" description="Disordered" evidence="8">
    <location>
        <begin position="929"/>
        <end position="948"/>
    </location>
</feature>
<dbReference type="GO" id="GO:0005874">
    <property type="term" value="C:microtubule"/>
    <property type="evidence" value="ECO:0007669"/>
    <property type="project" value="UniProtKB-KW"/>
</dbReference>
<keyword evidence="3" id="KW-0963">Cytoplasm</keyword>
<feature type="region of interest" description="Disordered" evidence="8">
    <location>
        <begin position="988"/>
        <end position="1026"/>
    </location>
</feature>
<dbReference type="EMBL" id="JAGFBR010000004">
    <property type="protein sequence ID" value="KAH0467827.1"/>
    <property type="molecule type" value="Genomic_DNA"/>
</dbReference>
<comment type="caution">
    <text evidence="9">The sequence shown here is derived from an EMBL/GenBank/DDBJ whole genome shotgun (WGS) entry which is preliminary data.</text>
</comment>
<evidence type="ECO:0000256" key="4">
    <source>
        <dbReference type="ARBA" id="ARBA00022701"/>
    </source>
</evidence>
<dbReference type="Proteomes" id="UP000775213">
    <property type="component" value="Unassembled WGS sequence"/>
</dbReference>
<feature type="coiled-coil region" evidence="7">
    <location>
        <begin position="217"/>
        <end position="286"/>
    </location>
</feature>
<evidence type="ECO:0000256" key="1">
    <source>
        <dbReference type="ARBA" id="ARBA00004245"/>
    </source>
</evidence>
<feature type="coiled-coil region" evidence="7">
    <location>
        <begin position="1060"/>
        <end position="1113"/>
    </location>
</feature>
<keyword evidence="5 7" id="KW-0175">Coiled coil</keyword>
<dbReference type="PANTHER" id="PTHR31246">
    <property type="entry name" value="MICROTUBULE-ASSOCIATED PROTEIN 70-2"/>
    <property type="match status" value="1"/>
</dbReference>